<organism evidence="2 3">
    <name type="scientific">Brachionus calyciflorus</name>
    <dbReference type="NCBI Taxonomy" id="104777"/>
    <lineage>
        <taxon>Eukaryota</taxon>
        <taxon>Metazoa</taxon>
        <taxon>Spiralia</taxon>
        <taxon>Gnathifera</taxon>
        <taxon>Rotifera</taxon>
        <taxon>Eurotatoria</taxon>
        <taxon>Monogononta</taxon>
        <taxon>Pseudotrocha</taxon>
        <taxon>Ploima</taxon>
        <taxon>Brachionidae</taxon>
        <taxon>Brachionus</taxon>
    </lineage>
</organism>
<dbReference type="AlphaFoldDB" id="A0A814N9Y9"/>
<comment type="caution">
    <text evidence="2">The sequence shown here is derived from an EMBL/GenBank/DDBJ whole genome shotgun (WGS) entry which is preliminary data.</text>
</comment>
<name>A0A814N9Y9_9BILA</name>
<reference evidence="2" key="1">
    <citation type="submission" date="2021-02" db="EMBL/GenBank/DDBJ databases">
        <authorList>
            <person name="Nowell W R."/>
        </authorList>
    </citation>
    <scope>NUCLEOTIDE SEQUENCE</scope>
    <source>
        <strain evidence="2">Ploen Becks lab</strain>
    </source>
</reference>
<sequence length="99" mass="11418">MSVKLTGDIYLTNVSSGLGGPVETELHQQIEELKNEIEQLKQSLHETRRRECELAIEVALNQVKSELLKNEMDILKKEREEAAKLAKKLDELFNKKEQK</sequence>
<evidence type="ECO:0000256" key="1">
    <source>
        <dbReference type="SAM" id="Coils"/>
    </source>
</evidence>
<dbReference type="EMBL" id="CAJNOC010006966">
    <property type="protein sequence ID" value="CAF1089305.1"/>
    <property type="molecule type" value="Genomic_DNA"/>
</dbReference>
<feature type="coiled-coil region" evidence="1">
    <location>
        <begin position="23"/>
        <end position="99"/>
    </location>
</feature>
<protein>
    <submittedName>
        <fullName evidence="2">Uncharacterized protein</fullName>
    </submittedName>
</protein>
<evidence type="ECO:0000313" key="3">
    <source>
        <dbReference type="Proteomes" id="UP000663879"/>
    </source>
</evidence>
<proteinExistence type="predicted"/>
<accession>A0A814N9Y9</accession>
<gene>
    <name evidence="2" type="ORF">OXX778_LOCUS20587</name>
</gene>
<dbReference type="Proteomes" id="UP000663879">
    <property type="component" value="Unassembled WGS sequence"/>
</dbReference>
<evidence type="ECO:0000313" key="2">
    <source>
        <dbReference type="EMBL" id="CAF1089305.1"/>
    </source>
</evidence>
<keyword evidence="1" id="KW-0175">Coiled coil</keyword>
<keyword evidence="3" id="KW-1185">Reference proteome</keyword>